<keyword evidence="4" id="KW-1185">Reference proteome</keyword>
<keyword evidence="2" id="KW-1133">Transmembrane helix</keyword>
<keyword evidence="2" id="KW-0812">Transmembrane</keyword>
<reference evidence="3 4" key="1">
    <citation type="submission" date="2024-11" db="EMBL/GenBank/DDBJ databases">
        <title>Chromosome-level genome assembly of Eucalyptus globulus Labill. provides insights into its genome evolution.</title>
        <authorList>
            <person name="Li X."/>
        </authorList>
    </citation>
    <scope>NUCLEOTIDE SEQUENCE [LARGE SCALE GENOMIC DNA]</scope>
    <source>
        <strain evidence="3">CL2024</strain>
        <tissue evidence="3">Fresh tender leaves</tissue>
    </source>
</reference>
<evidence type="ECO:0000313" key="4">
    <source>
        <dbReference type="Proteomes" id="UP001634007"/>
    </source>
</evidence>
<dbReference type="AlphaFoldDB" id="A0ABD3KLU5"/>
<sequence length="240" mass="26395">MSSHEQAMVSLLSNFALSRSTVPHPVCALFEGGSYLESDSSDRSGGEELVTAGGPVEAKWAVEGETWKCLRRNILGLAGLRRWGGDRTKDSKCKCCISNEWKGFSGWTMDLQVLLVLIDGSQRPAADYVLPVTTVHHQLQPINAPPYTFVQALFNHEYPVIFSILLGKVSIGTLGFAFSREKKWRLRRWDEQEQQQQSHGAVDQPNTNIAEDKSGDVPNGQLCVICPCGPPDVAQETHGG</sequence>
<feature type="region of interest" description="Disordered" evidence="1">
    <location>
        <begin position="189"/>
        <end position="215"/>
    </location>
</feature>
<protein>
    <submittedName>
        <fullName evidence="3">Uncharacterized protein</fullName>
    </submittedName>
</protein>
<organism evidence="3 4">
    <name type="scientific">Eucalyptus globulus</name>
    <name type="common">Tasmanian blue gum</name>
    <dbReference type="NCBI Taxonomy" id="34317"/>
    <lineage>
        <taxon>Eukaryota</taxon>
        <taxon>Viridiplantae</taxon>
        <taxon>Streptophyta</taxon>
        <taxon>Embryophyta</taxon>
        <taxon>Tracheophyta</taxon>
        <taxon>Spermatophyta</taxon>
        <taxon>Magnoliopsida</taxon>
        <taxon>eudicotyledons</taxon>
        <taxon>Gunneridae</taxon>
        <taxon>Pentapetalae</taxon>
        <taxon>rosids</taxon>
        <taxon>malvids</taxon>
        <taxon>Myrtales</taxon>
        <taxon>Myrtaceae</taxon>
        <taxon>Myrtoideae</taxon>
        <taxon>Eucalypteae</taxon>
        <taxon>Eucalyptus</taxon>
    </lineage>
</organism>
<evidence type="ECO:0000313" key="3">
    <source>
        <dbReference type="EMBL" id="KAL3739163.1"/>
    </source>
</evidence>
<evidence type="ECO:0000256" key="2">
    <source>
        <dbReference type="SAM" id="Phobius"/>
    </source>
</evidence>
<name>A0ABD3KLU5_EUCGL</name>
<feature type="compositionally biased region" description="Polar residues" evidence="1">
    <location>
        <begin position="194"/>
        <end position="209"/>
    </location>
</feature>
<comment type="caution">
    <text evidence="3">The sequence shown here is derived from an EMBL/GenBank/DDBJ whole genome shotgun (WGS) entry which is preliminary data.</text>
</comment>
<evidence type="ECO:0000256" key="1">
    <source>
        <dbReference type="SAM" id="MobiDB-lite"/>
    </source>
</evidence>
<dbReference type="InterPro" id="IPR044247">
    <property type="entry name" value="SPL2-like"/>
</dbReference>
<accession>A0ABD3KLU5</accession>
<dbReference type="EMBL" id="JBJKBG010000005">
    <property type="protein sequence ID" value="KAL3739163.1"/>
    <property type="molecule type" value="Genomic_DNA"/>
</dbReference>
<dbReference type="PANTHER" id="PTHR47355">
    <property type="entry name" value="E3 UBIQUITIN-PROTEIN LIGASE SPL2"/>
    <property type="match status" value="1"/>
</dbReference>
<feature type="transmembrane region" description="Helical" evidence="2">
    <location>
        <begin position="158"/>
        <end position="178"/>
    </location>
</feature>
<dbReference type="Proteomes" id="UP001634007">
    <property type="component" value="Unassembled WGS sequence"/>
</dbReference>
<dbReference type="PANTHER" id="PTHR47355:SF1">
    <property type="entry name" value="E3 UBIQUITIN-PROTEIN LIGASE SPL2"/>
    <property type="match status" value="1"/>
</dbReference>
<proteinExistence type="predicted"/>
<gene>
    <name evidence="3" type="ORF">ACJRO7_020545</name>
</gene>
<keyword evidence="2" id="KW-0472">Membrane</keyword>